<accession>A0ABS9X302</accession>
<proteinExistence type="predicted"/>
<dbReference type="RefSeq" id="WP_242284903.1">
    <property type="nucleotide sequence ID" value="NZ_JAKKSL010000001.1"/>
</dbReference>
<gene>
    <name evidence="2" type="ORF">L3081_08565</name>
</gene>
<keyword evidence="3" id="KW-1185">Reference proteome</keyword>
<evidence type="ECO:0000313" key="3">
    <source>
        <dbReference type="Proteomes" id="UP001139646"/>
    </source>
</evidence>
<dbReference type="InterPro" id="IPR025391">
    <property type="entry name" value="DUF4123"/>
</dbReference>
<evidence type="ECO:0000313" key="2">
    <source>
        <dbReference type="EMBL" id="MCI2283442.1"/>
    </source>
</evidence>
<reference evidence="2" key="1">
    <citation type="submission" date="2022-01" db="EMBL/GenBank/DDBJ databases">
        <title>Colwellia maritima, isolated from seawater.</title>
        <authorList>
            <person name="Kristyanto S."/>
            <person name="Jung J."/>
            <person name="Jeon C.O."/>
        </authorList>
    </citation>
    <scope>NUCLEOTIDE SEQUENCE</scope>
    <source>
        <strain evidence="2">MSW7</strain>
    </source>
</reference>
<evidence type="ECO:0000259" key="1">
    <source>
        <dbReference type="Pfam" id="PF13503"/>
    </source>
</evidence>
<dbReference type="EMBL" id="JAKKSL010000001">
    <property type="protein sequence ID" value="MCI2283442.1"/>
    <property type="molecule type" value="Genomic_DNA"/>
</dbReference>
<sequence length="171" mass="20116">MLDKKAIEKIKTYLFSDELNIYAIIDGAACPELRFKIYDWEPQSACLWSGELAPDLQEVAPYLVLLDRDSTFTDWLITQGWDKNWNIFATSELDFKAFRKQIRKLLLVKSPEGQNMVFRFYDPRVIKEFYKIITPEQMLLLFEGVCKFIYCDNSVSICSLYPNNESNYFSI</sequence>
<organism evidence="2 3">
    <name type="scientific">Colwellia maritima</name>
    <dbReference type="NCBI Taxonomy" id="2912588"/>
    <lineage>
        <taxon>Bacteria</taxon>
        <taxon>Pseudomonadati</taxon>
        <taxon>Pseudomonadota</taxon>
        <taxon>Gammaproteobacteria</taxon>
        <taxon>Alteromonadales</taxon>
        <taxon>Colwelliaceae</taxon>
        <taxon>Colwellia</taxon>
    </lineage>
</organism>
<comment type="caution">
    <text evidence="2">The sequence shown here is derived from an EMBL/GenBank/DDBJ whole genome shotgun (WGS) entry which is preliminary data.</text>
</comment>
<protein>
    <submittedName>
        <fullName evidence="2">DUF4123 domain-containing protein</fullName>
    </submittedName>
</protein>
<dbReference type="Pfam" id="PF13503">
    <property type="entry name" value="DUF4123"/>
    <property type="match status" value="1"/>
</dbReference>
<dbReference type="Proteomes" id="UP001139646">
    <property type="component" value="Unassembled WGS sequence"/>
</dbReference>
<name>A0ABS9X302_9GAMM</name>
<feature type="domain" description="DUF4123" evidence="1">
    <location>
        <begin position="21"/>
        <end position="137"/>
    </location>
</feature>